<dbReference type="GO" id="GO:0003676">
    <property type="term" value="F:nucleic acid binding"/>
    <property type="evidence" value="ECO:0007669"/>
    <property type="project" value="InterPro"/>
</dbReference>
<dbReference type="SUPFAM" id="SSF53098">
    <property type="entry name" value="Ribonuclease H-like"/>
    <property type="match status" value="1"/>
</dbReference>
<name>A0A7G9UYV0_9CAUD</name>
<dbReference type="Proteomes" id="UP000516151">
    <property type="component" value="Segment"/>
</dbReference>
<evidence type="ECO:0000259" key="1">
    <source>
        <dbReference type="Pfam" id="PF16473"/>
    </source>
</evidence>
<dbReference type="GeneID" id="77927405"/>
<reference evidence="2 3" key="1">
    <citation type="submission" date="2020-06" db="EMBL/GenBank/DDBJ databases">
        <authorList>
            <person name="Arora M.N."/>
            <person name="Dalling M.T."/>
            <person name="Dawson S.P.M."/>
            <person name="Elia S.N."/>
            <person name="Burke B."/>
            <person name="Shaffer C.D."/>
            <person name="Weston-Hafer K.A."/>
            <person name="Garlena R.A."/>
            <person name="Russell D.A."/>
            <person name="Pope W.H."/>
            <person name="Jacobs-Sera D."/>
            <person name="Hatfull G.F."/>
        </authorList>
    </citation>
    <scope>NUCLEOTIDE SEQUENCE [LARGE SCALE GENOMIC DNA]</scope>
</reference>
<dbReference type="InterPro" id="IPR036397">
    <property type="entry name" value="RNaseH_sf"/>
</dbReference>
<keyword evidence="3" id="KW-1185">Reference proteome</keyword>
<evidence type="ECO:0000313" key="3">
    <source>
        <dbReference type="Proteomes" id="UP000516151"/>
    </source>
</evidence>
<evidence type="ECO:0000313" key="2">
    <source>
        <dbReference type="EMBL" id="QNN99205.1"/>
    </source>
</evidence>
<proteinExistence type="predicted"/>
<feature type="domain" description="3'-5' exoribonuclease Rv2179c-like" evidence="1">
    <location>
        <begin position="5"/>
        <end position="171"/>
    </location>
</feature>
<dbReference type="EMBL" id="MT684598">
    <property type="protein sequence ID" value="QNN99205.1"/>
    <property type="molecule type" value="Genomic_DNA"/>
</dbReference>
<protein>
    <submittedName>
        <fullName evidence="2">DnaQ-like DNA polymerase III subunit</fullName>
    </submittedName>
</protein>
<dbReference type="Pfam" id="PF16473">
    <property type="entry name" value="Rv2179c-like"/>
    <property type="match status" value="1"/>
</dbReference>
<dbReference type="InterPro" id="IPR033390">
    <property type="entry name" value="Rv2179c-like"/>
</dbReference>
<sequence>MPRMKYFYDTEFHEDGSTIDLISIGIVCEDGRTYYAVSADADYKRVHENSWLMNNVMNSIDYVIEKANGRPYETIRPVGPHVKRRSKIRDDIIRFVGNDKPDFWAWYADYDHVALCQLFGKMIDLPHNFPMFTRDLRQHWEYCGSPELPRQAEGEHNALADAKHNMLMWNYMEEVCQNGKAYLLGSTNG</sequence>
<dbReference type="InterPro" id="IPR012337">
    <property type="entry name" value="RNaseH-like_sf"/>
</dbReference>
<dbReference type="Gene3D" id="3.30.420.10">
    <property type="entry name" value="Ribonuclease H-like superfamily/Ribonuclease H"/>
    <property type="match status" value="1"/>
</dbReference>
<organism evidence="2 3">
    <name type="scientific">Streptomyces phage Faust</name>
    <dbReference type="NCBI Taxonomy" id="2767565"/>
    <lineage>
        <taxon>Viruses</taxon>
        <taxon>Duplodnaviria</taxon>
        <taxon>Heunggongvirae</taxon>
        <taxon>Uroviricota</taxon>
        <taxon>Caudoviricetes</taxon>
        <taxon>Stanwilliamsviridae</taxon>
        <taxon>Loccivirinae</taxon>
        <taxon>Faustvirus</taxon>
        <taxon>Faustvirus faust</taxon>
    </lineage>
</organism>
<dbReference type="KEGG" id="vg:77927405"/>
<gene>
    <name evidence="2" type="primary">110</name>
    <name evidence="2" type="ORF">SEA_FAUST_110</name>
</gene>
<accession>A0A7G9UYV0</accession>
<dbReference type="RefSeq" id="YP_010651712.1">
    <property type="nucleotide sequence ID" value="NC_070783.1"/>
</dbReference>